<dbReference type="SUPFAM" id="SSF81411">
    <property type="entry name" value="Mitochondrial cytochrome c oxidase subunit VIa"/>
    <property type="match status" value="1"/>
</dbReference>
<feature type="region of interest" description="Disordered" evidence="1">
    <location>
        <begin position="642"/>
        <end position="672"/>
    </location>
</feature>
<reference evidence="2" key="1">
    <citation type="submission" date="2021-02" db="EMBL/GenBank/DDBJ databases">
        <authorList>
            <person name="Nowell W R."/>
        </authorList>
    </citation>
    <scope>NUCLEOTIDE SEQUENCE</scope>
</reference>
<feature type="region of interest" description="Disordered" evidence="1">
    <location>
        <begin position="204"/>
        <end position="223"/>
    </location>
</feature>
<dbReference type="InterPro" id="IPR026612">
    <property type="entry name" value="STRA6-like"/>
</dbReference>
<comment type="caution">
    <text evidence="2">The sequence shown here is derived from an EMBL/GenBank/DDBJ whole genome shotgun (WGS) entry which is preliminary data.</text>
</comment>
<protein>
    <submittedName>
        <fullName evidence="2">Uncharacterized protein</fullName>
    </submittedName>
</protein>
<feature type="region of interest" description="Disordered" evidence="1">
    <location>
        <begin position="824"/>
        <end position="856"/>
    </location>
</feature>
<dbReference type="EMBL" id="CAJNOG010000551">
    <property type="protein sequence ID" value="CAF1292626.1"/>
    <property type="molecule type" value="Genomic_DNA"/>
</dbReference>
<feature type="compositionally biased region" description="Low complexity" evidence="1">
    <location>
        <begin position="838"/>
        <end position="849"/>
    </location>
</feature>
<feature type="region of interest" description="Disordered" evidence="1">
    <location>
        <begin position="340"/>
        <end position="369"/>
    </location>
</feature>
<feature type="compositionally biased region" description="Basic and acidic residues" evidence="1">
    <location>
        <begin position="1140"/>
        <end position="1150"/>
    </location>
</feature>
<sequence>MLPVLRSRTGLTRVANQLLAARRQQDAFRVPAQNSSAVSVLTDEQRAHNLKIWPGVPESVRPLPIDYCPIDPFEYDKISDQFSSQVKMWKWLSLLVAIPAVALLTYLNLVVPQDHVRPEFKDWDHLRPKMKWPFLDGIHSPFHSKWFNAIHYDGKGYETTDAEFEKEFHGHDIPKEKDNSDEDEDGGRIVKTYDSIKKIIPTTQPVLNDSSTKKKSSSDNIDDGGHIVKTYDTVKKIIPSAQPVLHESSTKKNSSSDNIDDGAVKLPKNKKNTTSTSYNVVHELVPKKIDTIENKKSKTTEKDHVDIVPTVATDTSPPNSPIEKSKNVVFLRRLSYREAQHRSPPAVSHRSKISSSLNNTTTTNDSDNHYSDITNDKIQQAFTNHLYSVVNSSQPSPNKQTISKENHSDNIKIEIDEKIKRRKIARTRWYLAYTLLRNPHLFDLRKNIETRLIFVHSHASIAVDEQLLTSIITDQESQSTEESRLTTNATTTTTLQTEPSTIFHLPSISNIDGQLQSPAERYISIQAQTMYNTNSQQSDVLQENNISNTNQSIDDCPSTTISDSSTLRTQTNHEHYMRGWYDNEVKKIHKKHPFCYVYGSPSQSSSANRVSTVTILTPKILSPTTINNDKIQLESNTSDIQSSNITSEVQNVSVSNIPKEKDNSDEDEDGGRIVKTYDSIKKIIPTTQPVLNNPSTQKKSSSDNINDGGHIIKTYDTVKKIIPSAQPVLHDSSTKKKSSSDNIDDGGVKLPKNKKNTTSTSYNVIHEIVPKKIDTIENKKSKIIEKDPVDIVPTVATDTSTPNSPTEKPNNVVFLRRLSYREAQHRSPPAVSHRLKISSSLNNTTSTNDSDNHYSDITNDKIQQAFTNHLYSVVNSSQPSPNKQTISKENHSDTIKIEIDEKIKRRKIARTRWYLAYTLLRNPHLFDLRKNIETRLIFVHSHASIAVDEQVLTSVITDQESQSTEESRLTTNATTTTLQTEPPTIFHLPSISNIDGQLQSPAERYVSIQAQTMYNTNNQQSDVLQENNISNTNQYIDDCPSTIISDSSTLRTQTNREHYMRGWYDNEVKKIHKKHPFCYVYGSPSQSSSANRVSTVTILTPKILSPTTINNDKTQLESNTSDSQSSNITSEVQNVSVSSRNHDPPNEQHQ</sequence>
<feature type="region of interest" description="Disordered" evidence="1">
    <location>
        <begin position="686"/>
        <end position="707"/>
    </location>
</feature>
<accession>A0A815D1W7</accession>
<feature type="compositionally biased region" description="Low complexity" evidence="1">
    <location>
        <begin position="354"/>
        <end position="365"/>
    </location>
</feature>
<feature type="compositionally biased region" description="Polar residues" evidence="1">
    <location>
        <begin position="642"/>
        <end position="656"/>
    </location>
</feature>
<evidence type="ECO:0000313" key="2">
    <source>
        <dbReference type="EMBL" id="CAF1292626.1"/>
    </source>
</evidence>
<evidence type="ECO:0000256" key="1">
    <source>
        <dbReference type="SAM" id="MobiDB-lite"/>
    </source>
</evidence>
<gene>
    <name evidence="2" type="ORF">JYZ213_LOCUS31860</name>
</gene>
<feature type="compositionally biased region" description="Polar residues" evidence="1">
    <location>
        <begin position="686"/>
        <end position="705"/>
    </location>
</feature>
<dbReference type="AlphaFoldDB" id="A0A815D1W7"/>
<feature type="region of interest" description="Disordered" evidence="1">
    <location>
        <begin position="726"/>
        <end position="757"/>
    </location>
</feature>
<dbReference type="Pfam" id="PF14752">
    <property type="entry name" value="RBP_receptor"/>
    <property type="match status" value="2"/>
</dbReference>
<feature type="region of interest" description="Disordered" evidence="1">
    <location>
        <begin position="242"/>
        <end position="274"/>
    </location>
</feature>
<feature type="compositionally biased region" description="Polar residues" evidence="1">
    <location>
        <begin position="1106"/>
        <end position="1139"/>
    </location>
</feature>
<evidence type="ECO:0000313" key="3">
    <source>
        <dbReference type="Proteomes" id="UP000663845"/>
    </source>
</evidence>
<dbReference type="InterPro" id="IPR036418">
    <property type="entry name" value="Cyt_c_oxidase_su6a_sf"/>
</dbReference>
<organism evidence="2 3">
    <name type="scientific">Adineta steineri</name>
    <dbReference type="NCBI Taxonomy" id="433720"/>
    <lineage>
        <taxon>Eukaryota</taxon>
        <taxon>Metazoa</taxon>
        <taxon>Spiralia</taxon>
        <taxon>Gnathifera</taxon>
        <taxon>Rotifera</taxon>
        <taxon>Eurotatoria</taxon>
        <taxon>Bdelloidea</taxon>
        <taxon>Adinetida</taxon>
        <taxon>Adinetidae</taxon>
        <taxon>Adineta</taxon>
    </lineage>
</organism>
<name>A0A815D1W7_9BILA</name>
<dbReference type="GO" id="GO:0034632">
    <property type="term" value="F:retinol transmembrane transporter activity"/>
    <property type="evidence" value="ECO:0007669"/>
    <property type="project" value="InterPro"/>
</dbReference>
<feature type="region of interest" description="Disordered" evidence="1">
    <location>
        <begin position="1106"/>
        <end position="1150"/>
    </location>
</feature>
<dbReference type="Proteomes" id="UP000663845">
    <property type="component" value="Unassembled WGS sequence"/>
</dbReference>
<dbReference type="Gene3D" id="4.10.95.10">
    <property type="entry name" value="Cytochrome c oxidase, subunit VIa"/>
    <property type="match status" value="1"/>
</dbReference>
<dbReference type="GO" id="GO:0038023">
    <property type="term" value="F:signaling receptor activity"/>
    <property type="evidence" value="ECO:0007669"/>
    <property type="project" value="InterPro"/>
</dbReference>
<proteinExistence type="predicted"/>